<evidence type="ECO:0000313" key="2">
    <source>
        <dbReference type="EMBL" id="AYJ35229.1"/>
    </source>
</evidence>
<dbReference type="EMBL" id="CP032751">
    <property type="protein sequence ID" value="AYJ35229.1"/>
    <property type="molecule type" value="Genomic_DNA"/>
</dbReference>
<accession>A0AAN1Q043</accession>
<evidence type="ECO:0000313" key="3">
    <source>
        <dbReference type="Proteomes" id="UP000281644"/>
    </source>
</evidence>
<dbReference type="InterPro" id="IPR013324">
    <property type="entry name" value="RNA_pol_sigma_r3/r4-like"/>
</dbReference>
<gene>
    <name evidence="2" type="ORF">LPA65_05360</name>
</gene>
<dbReference type="InterPro" id="IPR000943">
    <property type="entry name" value="RNA_pol_sigma70"/>
</dbReference>
<organism evidence="2 3">
    <name type="scientific">Lactiplantibacillus argentoratensis</name>
    <dbReference type="NCBI Taxonomy" id="271881"/>
    <lineage>
        <taxon>Bacteria</taxon>
        <taxon>Bacillati</taxon>
        <taxon>Bacillota</taxon>
        <taxon>Bacilli</taxon>
        <taxon>Lactobacillales</taxon>
        <taxon>Lactobacillaceae</taxon>
        <taxon>Lactiplantibacillus</taxon>
    </lineage>
</organism>
<name>A0AAN1Q043_9LACO</name>
<dbReference type="SUPFAM" id="SSF88659">
    <property type="entry name" value="Sigma3 and sigma4 domains of RNA polymerase sigma factors"/>
    <property type="match status" value="1"/>
</dbReference>
<dbReference type="InterPro" id="IPR007630">
    <property type="entry name" value="RNA_pol_sigma70_r4"/>
</dbReference>
<dbReference type="InterPro" id="IPR036388">
    <property type="entry name" value="WH-like_DNA-bd_sf"/>
</dbReference>
<protein>
    <recommendedName>
        <fullName evidence="1">RNA polymerase sigma-70 region 4 domain-containing protein</fullName>
    </recommendedName>
</protein>
<dbReference type="Gene3D" id="1.10.10.10">
    <property type="entry name" value="Winged helix-like DNA-binding domain superfamily/Winged helix DNA-binding domain"/>
    <property type="match status" value="1"/>
</dbReference>
<dbReference type="Pfam" id="PF04545">
    <property type="entry name" value="Sigma70_r4"/>
    <property type="match status" value="1"/>
</dbReference>
<feature type="domain" description="RNA polymerase sigma-70 region 4" evidence="1">
    <location>
        <begin position="229"/>
        <end position="258"/>
    </location>
</feature>
<reference evidence="2 3" key="1">
    <citation type="submission" date="2018-10" db="EMBL/GenBank/DDBJ databases">
        <title>Genome sequencing of Lactobacillus species.</title>
        <authorList>
            <person name="Baek C."/>
            <person name="Yi H."/>
        </authorList>
    </citation>
    <scope>NUCLEOTIDE SEQUENCE [LARGE SCALE GENOMIC DNA]</scope>
    <source>
        <strain evidence="2 3">DSM 16365</strain>
    </source>
</reference>
<proteinExistence type="predicted"/>
<dbReference type="GO" id="GO:0003700">
    <property type="term" value="F:DNA-binding transcription factor activity"/>
    <property type="evidence" value="ECO:0007669"/>
    <property type="project" value="InterPro"/>
</dbReference>
<sequence length="825" mass="95528">MNLNISEIEAGFSNSIAACLKRTVIVMKNPIMYCTLAALGLSQNTLEKLDASDCHFYQIINEHNVPVLWEQLVERRSTHAVREIQAAQTEWQNHRQAVLDSVCFLVMGGADDKLVQTLRRNGINTVSQLDYMINNQMKLPSYWRKAPEKNLEIIQRYRDWQMISQAAIDQELETIPEVDLSATLQHRVNSHNEQRHMIKWLGIEQVPNTLMAFLDLDFKKKDFLVGRLSGLTLQEIGDAYGLTRERVRQIVDQIVKRLPLFDDVEKYKKLVLSYDIQLDQFLNYTQGTPEIFEYIQIKYKRPKNLKSVDQYLLSLNKVAPEVLAERLNCRQKFVNHANRIVDLTTSHVIDEILFTHRNVFTRETLLVELDKFFRAHGQAHGPELSERALQAQVERQPHIIQRTNGYFRYYELALSDVSDYLDEINALFEVADGIYGIDYFFEQNQALMAEIDIRESSELANLLKALGYEQFDRLNTIVRQSQVYIGRINNDEASKDKFYLDILLQFDGQTADDVADYLQASYQLKRVSVWAYINKVYKKYIHNNTITMNAKLPTNPEFYAKMQIVLDQSLYPFEQVAGIIKLIDPAVQVSPLLVDKLGYVERSGLLMRKDCHSLDDALKKLWLVDDYVSTDELKAYPNRWFTLKAYQLELRHDLIAMDPTRYLTIRGLNKLGLTKADIDNFLQEVVAFVDDDVFFTWKSLVDAGFESSFMAKTGFSDEAYERLIFTIPSIRTIKTRGVIFINETHPTPVCPPLVNFLAQELGQQPCDIDDFLLKINHKFNLNLDKAKVLEKLSKGQLAYAPETQRLYPDQQTMYADVYQGMGIEI</sequence>
<evidence type="ECO:0000259" key="1">
    <source>
        <dbReference type="Pfam" id="PF04545"/>
    </source>
</evidence>
<dbReference type="KEGG" id="larg:LPA65_05360"/>
<dbReference type="PRINTS" id="PR00046">
    <property type="entry name" value="SIGMA70FCT"/>
</dbReference>
<dbReference type="GO" id="GO:0006352">
    <property type="term" value="P:DNA-templated transcription initiation"/>
    <property type="evidence" value="ECO:0007669"/>
    <property type="project" value="InterPro"/>
</dbReference>
<dbReference type="Proteomes" id="UP000281644">
    <property type="component" value="Chromosome"/>
</dbReference>
<dbReference type="AlphaFoldDB" id="A0AAN1Q043"/>